<dbReference type="PROSITE" id="PS50297">
    <property type="entry name" value="ANK_REP_REGION"/>
    <property type="match status" value="1"/>
</dbReference>
<dbReference type="Proteomes" id="UP000298327">
    <property type="component" value="Unassembled WGS sequence"/>
</dbReference>
<proteinExistence type="predicted"/>
<keyword evidence="3" id="KW-1185">Reference proteome</keyword>
<dbReference type="STRING" id="205917.A0A4Y9Y4J4"/>
<protein>
    <submittedName>
        <fullName evidence="2">Uncharacterized protein</fullName>
    </submittedName>
</protein>
<dbReference type="EMBL" id="SEOQ01000822">
    <property type="protein sequence ID" value="TFY56507.1"/>
    <property type="molecule type" value="Genomic_DNA"/>
</dbReference>
<name>A0A4Y9Y4J4_9AGAM</name>
<evidence type="ECO:0000256" key="1">
    <source>
        <dbReference type="PROSITE-ProRule" id="PRU00023"/>
    </source>
</evidence>
<dbReference type="InterPro" id="IPR002110">
    <property type="entry name" value="Ankyrin_rpt"/>
</dbReference>
<dbReference type="PROSITE" id="PS50088">
    <property type="entry name" value="ANK_REPEAT"/>
    <property type="match status" value="1"/>
</dbReference>
<comment type="caution">
    <text evidence="2">The sequence shown here is derived from an EMBL/GenBank/DDBJ whole genome shotgun (WGS) entry which is preliminary data.</text>
</comment>
<organism evidence="2 3">
    <name type="scientific">Dentipellis fragilis</name>
    <dbReference type="NCBI Taxonomy" id="205917"/>
    <lineage>
        <taxon>Eukaryota</taxon>
        <taxon>Fungi</taxon>
        <taxon>Dikarya</taxon>
        <taxon>Basidiomycota</taxon>
        <taxon>Agaricomycotina</taxon>
        <taxon>Agaricomycetes</taxon>
        <taxon>Russulales</taxon>
        <taxon>Hericiaceae</taxon>
        <taxon>Dentipellis</taxon>
    </lineage>
</organism>
<reference evidence="2 3" key="1">
    <citation type="submission" date="2019-02" db="EMBL/GenBank/DDBJ databases">
        <title>Genome sequencing of the rare red list fungi Dentipellis fragilis.</title>
        <authorList>
            <person name="Buettner E."/>
            <person name="Kellner H."/>
        </authorList>
    </citation>
    <scope>NUCLEOTIDE SEQUENCE [LARGE SCALE GENOMIC DNA]</scope>
    <source>
        <strain evidence="2 3">DSM 105465</strain>
    </source>
</reference>
<dbReference type="OrthoDB" id="508139at2759"/>
<feature type="repeat" description="ANK" evidence="1">
    <location>
        <begin position="288"/>
        <end position="320"/>
    </location>
</feature>
<dbReference type="Gene3D" id="1.25.40.20">
    <property type="entry name" value="Ankyrin repeat-containing domain"/>
    <property type="match status" value="1"/>
</dbReference>
<dbReference type="InterPro" id="IPR036770">
    <property type="entry name" value="Ankyrin_rpt-contain_sf"/>
</dbReference>
<accession>A0A4Y9Y4J4</accession>
<evidence type="ECO:0000313" key="3">
    <source>
        <dbReference type="Proteomes" id="UP000298327"/>
    </source>
</evidence>
<dbReference type="SUPFAM" id="SSF48403">
    <property type="entry name" value="Ankyrin repeat"/>
    <property type="match status" value="1"/>
</dbReference>
<evidence type="ECO:0000313" key="2">
    <source>
        <dbReference type="EMBL" id="TFY56507.1"/>
    </source>
</evidence>
<keyword evidence="1" id="KW-0040">ANK repeat</keyword>
<gene>
    <name evidence="2" type="ORF">EVG20_g8899</name>
</gene>
<sequence>MSSHSPVIKGLHPCFPSHPHPAAMSLKLNNCTVVFEDEKHALYQNAIQAVTAILRDPKDAEIARIQSWLVDRRFAMLFWLDTDKIMEGGPPPIFAYRRLFDKWGRLRPEHLSHGGLKGLGTWGEELNEGVMLYVGEVSLKQVRYGGVAEPYLLGELLKSSYLDRKDFACTDLYPELDLKRFELFSKHGFRRVGRTSIFAYSQDPLHRSRRLRIQDDIVSVYVHYLTCGLSVAKHERLDAGGLQHHLLKAHPIHAVLSNVANYTDDKLDKTIRALCHFQPSRAHDQDDEGQTPIYYAVKVGSLQGVRTLLSLGAAADLERRDHCEMATSLELCASEMMVKRECAEFQFQFLGNDEIYLRMEWLMKRALEVPGLPESEEAYIARERWGCTCGQCKDGWYSERMRWALKCGATMVAETPELPISAFDSQGFLPLEVAETDVMLNHLPFKQRFKLFIVFYRGYWACLKAVAEFFLQMSDDVFPTCAAIIAGIREGNLLGSMQTQAAICYLSTGGRLEHAVDCIIWHTIQLRFVNMVYQLPVDKMPETSCNNDIEFDLLRRNMCPGFVPRFWGPYTEKSDFVLQIGE</sequence>
<dbReference type="AlphaFoldDB" id="A0A4Y9Y4J4"/>